<organism evidence="1 2">
    <name type="scientific">Pseudoduganella buxea</name>
    <dbReference type="NCBI Taxonomy" id="1949069"/>
    <lineage>
        <taxon>Bacteria</taxon>
        <taxon>Pseudomonadati</taxon>
        <taxon>Pseudomonadota</taxon>
        <taxon>Betaproteobacteria</taxon>
        <taxon>Burkholderiales</taxon>
        <taxon>Oxalobacteraceae</taxon>
        <taxon>Telluria group</taxon>
        <taxon>Pseudoduganella</taxon>
    </lineage>
</organism>
<dbReference type="RefSeq" id="WP_155473251.1">
    <property type="nucleotide sequence ID" value="NZ_BMKG01000023.1"/>
</dbReference>
<sequence length="97" mass="11005">MPAGTGDGAKKRSCRIWPESCAACRRMPDLLPRVLDIIFPFLNLKYRWIAALEIHGHAKVIPGKILRGFQHGRIKENQRKEAGVVEMKRGICALRLE</sequence>
<proteinExistence type="predicted"/>
<accession>A0A6I3T3C0</accession>
<dbReference type="EMBL" id="WNKZ01000121">
    <property type="protein sequence ID" value="MTV56001.1"/>
    <property type="molecule type" value="Genomic_DNA"/>
</dbReference>
<dbReference type="Proteomes" id="UP000430634">
    <property type="component" value="Unassembled WGS sequence"/>
</dbReference>
<gene>
    <name evidence="1" type="ORF">GM672_25070</name>
</gene>
<protein>
    <submittedName>
        <fullName evidence="1">Uncharacterized protein</fullName>
    </submittedName>
</protein>
<evidence type="ECO:0000313" key="2">
    <source>
        <dbReference type="Proteomes" id="UP000430634"/>
    </source>
</evidence>
<dbReference type="AlphaFoldDB" id="A0A6I3T3C0"/>
<reference evidence="1 2" key="1">
    <citation type="submission" date="2019-11" db="EMBL/GenBank/DDBJ databases">
        <title>Type strains purchased from KCTC, JCM and DSMZ.</title>
        <authorList>
            <person name="Lu H."/>
        </authorList>
    </citation>
    <scope>NUCLEOTIDE SEQUENCE [LARGE SCALE GENOMIC DNA]</scope>
    <source>
        <strain evidence="1 2">KCTC 52429</strain>
    </source>
</reference>
<evidence type="ECO:0000313" key="1">
    <source>
        <dbReference type="EMBL" id="MTV56001.1"/>
    </source>
</evidence>
<comment type="caution">
    <text evidence="1">The sequence shown here is derived from an EMBL/GenBank/DDBJ whole genome shotgun (WGS) entry which is preliminary data.</text>
</comment>
<name>A0A6I3T3C0_9BURK</name>